<keyword evidence="5" id="KW-1185">Reference proteome</keyword>
<evidence type="ECO:0000259" key="3">
    <source>
        <dbReference type="PROSITE" id="PS00125"/>
    </source>
</evidence>
<protein>
    <recommendedName>
        <fullName evidence="1">Serine/threonine-protein phosphatase</fullName>
        <ecNumber evidence="1">3.1.3.16</ecNumber>
    </recommendedName>
</protein>
<evidence type="ECO:0000313" key="4">
    <source>
        <dbReference type="EMBL" id="OAO11723.1"/>
    </source>
</evidence>
<dbReference type="PANTHER" id="PTHR11668">
    <property type="entry name" value="SERINE/THREONINE PROTEIN PHOSPHATASE"/>
    <property type="match status" value="1"/>
</dbReference>
<reference evidence="4 5" key="1">
    <citation type="submission" date="2016-05" db="EMBL/GenBank/DDBJ databases">
        <title>Nuclear genome of Blastocystis sp. subtype 1 NandII.</title>
        <authorList>
            <person name="Gentekaki E."/>
            <person name="Curtis B."/>
            <person name="Stairs C."/>
            <person name="Eme L."/>
            <person name="Herman E."/>
            <person name="Klimes V."/>
            <person name="Arias M.C."/>
            <person name="Elias M."/>
            <person name="Hilliou F."/>
            <person name="Klute M."/>
            <person name="Malik S.-B."/>
            <person name="Pightling A."/>
            <person name="Rachubinski R."/>
            <person name="Salas D."/>
            <person name="Schlacht A."/>
            <person name="Suga H."/>
            <person name="Archibald J."/>
            <person name="Ball S.G."/>
            <person name="Clark G."/>
            <person name="Dacks J."/>
            <person name="Van Der Giezen M."/>
            <person name="Tsaousis A."/>
            <person name="Roger A."/>
        </authorList>
    </citation>
    <scope>NUCLEOTIDE SEQUENCE [LARGE SCALE GENOMIC DNA]</scope>
    <source>
        <strain evidence="5">ATCC 50177 / NandII</strain>
    </source>
</reference>
<dbReference type="SMART" id="SM00156">
    <property type="entry name" value="PP2Ac"/>
    <property type="match status" value="1"/>
</dbReference>
<name>A0A196S3J1_BLAHN</name>
<evidence type="ECO:0000256" key="2">
    <source>
        <dbReference type="SAM" id="MobiDB-lite"/>
    </source>
</evidence>
<dbReference type="Gene3D" id="3.60.21.10">
    <property type="match status" value="1"/>
</dbReference>
<dbReference type="CDD" id="cd00144">
    <property type="entry name" value="MPP_PPP_family"/>
    <property type="match status" value="1"/>
</dbReference>
<dbReference type="EC" id="3.1.3.16" evidence="1"/>
<dbReference type="GO" id="GO:0004722">
    <property type="term" value="F:protein serine/threonine phosphatase activity"/>
    <property type="evidence" value="ECO:0007669"/>
    <property type="project" value="UniProtKB-EC"/>
</dbReference>
<feature type="region of interest" description="Disordered" evidence="2">
    <location>
        <begin position="401"/>
        <end position="427"/>
    </location>
</feature>
<feature type="compositionally biased region" description="Acidic residues" evidence="2">
    <location>
        <begin position="410"/>
        <end position="427"/>
    </location>
</feature>
<feature type="domain" description="Serine/threonine specific protein phosphatases" evidence="3">
    <location>
        <begin position="182"/>
        <end position="187"/>
    </location>
</feature>
<dbReference type="PRINTS" id="PR00114">
    <property type="entry name" value="STPHPHTASE"/>
</dbReference>
<dbReference type="PROSITE" id="PS00125">
    <property type="entry name" value="SER_THR_PHOSPHATASE"/>
    <property type="match status" value="1"/>
</dbReference>
<dbReference type="STRING" id="478820.A0A196S3J1"/>
<dbReference type="Proteomes" id="UP000078348">
    <property type="component" value="Unassembled WGS sequence"/>
</dbReference>
<comment type="similarity">
    <text evidence="1">Belongs to the PPP phosphatase family.</text>
</comment>
<dbReference type="EMBL" id="LXWW01000580">
    <property type="protein sequence ID" value="OAO11723.1"/>
    <property type="molecule type" value="Genomic_DNA"/>
</dbReference>
<gene>
    <name evidence="4" type="ORF">AV274_6558</name>
</gene>
<sequence>MQEIAMLREENMELTGKNQKKQYTIAPTLYTYYKNNILKNRVSRAASQVTQSLLECKEEEEDRDAYNEDIINLCAQPHPNPFFQSNSFLEIFEHQCQQMKCILASEPRLLKLKSPIYVFGDFHGNIQDLLAFSRILWPLGMHLTPGSFLFLGDYVDRGAYSIEVLTYLFAQKIMLPDKVFLLRGNHELRAVNISSPSNRHSFTPRLGLKKKYGSDMGVPVWRLANSVFDYLPFAATIDDVIFCVHGGIPRPLAPNTTALESIGSIPCPTQVRAVEGDRKSIMIKQLANDLLWSDPAPSQQERWLDNSGFGEGERGPGAICFGDKAITTFLDENQLSHIVRAHEPTQKGVNISKGGRVITIFSTSRDHGCRDAFCGCILVDANNIIAINHPDPTRMLELKQAEEMSRGESDSDDSLCVEDMDEIESQL</sequence>
<dbReference type="InterPro" id="IPR029052">
    <property type="entry name" value="Metallo-depent_PP-like"/>
</dbReference>
<dbReference type="GO" id="GO:0005634">
    <property type="term" value="C:nucleus"/>
    <property type="evidence" value="ECO:0007669"/>
    <property type="project" value="TreeGrafter"/>
</dbReference>
<comment type="caution">
    <text evidence="4">The sequence shown here is derived from an EMBL/GenBank/DDBJ whole genome shotgun (WGS) entry which is preliminary data.</text>
</comment>
<keyword evidence="1" id="KW-0378">Hydrolase</keyword>
<dbReference type="AlphaFoldDB" id="A0A196S3J1"/>
<dbReference type="InterPro" id="IPR050341">
    <property type="entry name" value="PP1_catalytic_subunit"/>
</dbReference>
<dbReference type="SUPFAM" id="SSF56300">
    <property type="entry name" value="Metallo-dependent phosphatases"/>
    <property type="match status" value="1"/>
</dbReference>
<dbReference type="PANTHER" id="PTHR11668:SF496">
    <property type="entry name" value="SERINE_THREONINE-PROTEIN PHOSPHATASE"/>
    <property type="match status" value="1"/>
</dbReference>
<organism evidence="4 5">
    <name type="scientific">Blastocystis sp. subtype 1 (strain ATCC 50177 / NandII)</name>
    <dbReference type="NCBI Taxonomy" id="478820"/>
    <lineage>
        <taxon>Eukaryota</taxon>
        <taxon>Sar</taxon>
        <taxon>Stramenopiles</taxon>
        <taxon>Bigyra</taxon>
        <taxon>Opalozoa</taxon>
        <taxon>Opalinata</taxon>
        <taxon>Blastocystidae</taxon>
        <taxon>Blastocystis</taxon>
    </lineage>
</organism>
<comment type="catalytic activity">
    <reaction evidence="1">
        <text>O-phospho-L-threonyl-[protein] + H2O = L-threonyl-[protein] + phosphate</text>
        <dbReference type="Rhea" id="RHEA:47004"/>
        <dbReference type="Rhea" id="RHEA-COMP:11060"/>
        <dbReference type="Rhea" id="RHEA-COMP:11605"/>
        <dbReference type="ChEBI" id="CHEBI:15377"/>
        <dbReference type="ChEBI" id="CHEBI:30013"/>
        <dbReference type="ChEBI" id="CHEBI:43474"/>
        <dbReference type="ChEBI" id="CHEBI:61977"/>
        <dbReference type="EC" id="3.1.3.16"/>
    </reaction>
</comment>
<dbReference type="Pfam" id="PF00149">
    <property type="entry name" value="Metallophos"/>
    <property type="match status" value="1"/>
</dbReference>
<dbReference type="GO" id="GO:0005737">
    <property type="term" value="C:cytoplasm"/>
    <property type="evidence" value="ECO:0007669"/>
    <property type="project" value="TreeGrafter"/>
</dbReference>
<dbReference type="InterPro" id="IPR004843">
    <property type="entry name" value="Calcineurin-like_PHP"/>
</dbReference>
<proteinExistence type="inferred from homology"/>
<evidence type="ECO:0000313" key="5">
    <source>
        <dbReference type="Proteomes" id="UP000078348"/>
    </source>
</evidence>
<dbReference type="InterPro" id="IPR006186">
    <property type="entry name" value="Ser/Thr-sp_prot-phosphatase"/>
</dbReference>
<dbReference type="OrthoDB" id="256429at2759"/>
<accession>A0A196S3J1</accession>
<evidence type="ECO:0000256" key="1">
    <source>
        <dbReference type="RuleBase" id="RU004273"/>
    </source>
</evidence>